<reference evidence="2 3" key="1">
    <citation type="submission" date="2019-02" db="EMBL/GenBank/DDBJ databases">
        <title>Genomic Encyclopedia of Type Strains, Phase IV (KMG-IV): sequencing the most valuable type-strain genomes for metagenomic binning, comparative biology and taxonomic classification.</title>
        <authorList>
            <person name="Goeker M."/>
        </authorList>
    </citation>
    <scope>NUCLEOTIDE SEQUENCE [LARGE SCALE GENOMIC DNA]</scope>
    <source>
        <strain evidence="2 3">DSM 21056</strain>
    </source>
</reference>
<evidence type="ECO:0000256" key="1">
    <source>
        <dbReference type="SAM" id="Phobius"/>
    </source>
</evidence>
<feature type="transmembrane region" description="Helical" evidence="1">
    <location>
        <begin position="6"/>
        <end position="24"/>
    </location>
</feature>
<accession>A0A4Q8D0E9</accession>
<dbReference type="EMBL" id="SHLI01000001">
    <property type="protein sequence ID" value="RZU98697.1"/>
    <property type="molecule type" value="Genomic_DNA"/>
</dbReference>
<comment type="caution">
    <text evidence="2">The sequence shown here is derived from an EMBL/GenBank/DDBJ whole genome shotgun (WGS) entry which is preliminary data.</text>
</comment>
<evidence type="ECO:0000313" key="3">
    <source>
        <dbReference type="Proteomes" id="UP000292298"/>
    </source>
</evidence>
<organism evidence="2 3">
    <name type="scientific">Spiribacter vilamensis</name>
    <dbReference type="NCBI Taxonomy" id="531306"/>
    <lineage>
        <taxon>Bacteria</taxon>
        <taxon>Pseudomonadati</taxon>
        <taxon>Pseudomonadota</taxon>
        <taxon>Gammaproteobacteria</taxon>
        <taxon>Chromatiales</taxon>
        <taxon>Ectothiorhodospiraceae</taxon>
        <taxon>Spiribacter</taxon>
    </lineage>
</organism>
<protein>
    <submittedName>
        <fullName evidence="2">Uncharacterized protein</fullName>
    </submittedName>
</protein>
<dbReference type="RefSeq" id="WP_130502987.1">
    <property type="nucleotide sequence ID" value="NZ_SHLI01000001.1"/>
</dbReference>
<dbReference type="AlphaFoldDB" id="A0A4Q8D0E9"/>
<name>A0A4Q8D0E9_9GAMM</name>
<dbReference type="Proteomes" id="UP000292298">
    <property type="component" value="Unassembled WGS sequence"/>
</dbReference>
<keyword evidence="1" id="KW-0812">Transmembrane</keyword>
<evidence type="ECO:0000313" key="2">
    <source>
        <dbReference type="EMBL" id="RZU98697.1"/>
    </source>
</evidence>
<keyword evidence="1" id="KW-0472">Membrane</keyword>
<proteinExistence type="predicted"/>
<feature type="transmembrane region" description="Helical" evidence="1">
    <location>
        <begin position="70"/>
        <end position="92"/>
    </location>
</feature>
<gene>
    <name evidence="2" type="ORF">EV698_0956</name>
</gene>
<feature type="transmembrane region" description="Helical" evidence="1">
    <location>
        <begin position="31"/>
        <end position="50"/>
    </location>
</feature>
<sequence length="93" mass="10912">MLNRKFNQLLFIYVLMVPVWLSFYPRDGNPWSTWVGEVLVVNLTALLVGLVVGHVPGGIHRLSFGEWPDWQIWMCAPFTFFFILLYYIGYLVE</sequence>
<keyword evidence="1" id="KW-1133">Transmembrane helix</keyword>
<keyword evidence="3" id="KW-1185">Reference proteome</keyword>